<keyword evidence="1" id="KW-0472">Membrane</keyword>
<dbReference type="AlphaFoldDB" id="A0A1C7H6D9"/>
<sequence>MKQFLVLFFNKTFLIYLALHIASHIIYPYLYDFPYLLAIKIVMLIIAIAELVGMILYIKASRKLQKRLSITVNSKVRDSYQTIEILSTCFFFVYCFIPEKYIMPNYIMILLLGGYVGFRLAIRVNQYMGKEKNKNG</sequence>
<dbReference type="GeneID" id="82189108"/>
<evidence type="ECO:0000256" key="1">
    <source>
        <dbReference type="SAM" id="Phobius"/>
    </source>
</evidence>
<dbReference type="Proteomes" id="UP000092631">
    <property type="component" value="Chromosome"/>
</dbReference>
<gene>
    <name evidence="2" type="ORF">A4V03_18400</name>
</gene>
<organism evidence="2 3">
    <name type="scientific">Bacteroides caecimuris</name>
    <dbReference type="NCBI Taxonomy" id="1796613"/>
    <lineage>
        <taxon>Bacteria</taxon>
        <taxon>Pseudomonadati</taxon>
        <taxon>Bacteroidota</taxon>
        <taxon>Bacteroidia</taxon>
        <taxon>Bacteroidales</taxon>
        <taxon>Bacteroidaceae</taxon>
        <taxon>Bacteroides</taxon>
    </lineage>
</organism>
<dbReference type="KEGG" id="bcae:A4V03_18400"/>
<reference evidence="3" key="1">
    <citation type="submission" date="2016-04" db="EMBL/GenBank/DDBJ databases">
        <title>Complete Genome Sequences of Twelve Strains of a Stable Defined Moderately Diverse Mouse Microbiota 2 (sDMDMm2).</title>
        <authorList>
            <person name="Uchimura Y."/>
            <person name="Wyss M."/>
            <person name="Brugiroux S."/>
            <person name="Limenitakis J.P."/>
            <person name="Stecher B."/>
            <person name="McCoy K.D."/>
            <person name="Macpherson A.J."/>
        </authorList>
    </citation>
    <scope>NUCLEOTIDE SEQUENCE [LARGE SCALE GENOMIC DNA]</scope>
    <source>
        <strain evidence="3">I48</strain>
    </source>
</reference>
<dbReference type="RefSeq" id="WP_065539936.1">
    <property type="nucleotide sequence ID" value="NZ_CAPDLJ010000040.1"/>
</dbReference>
<evidence type="ECO:0000313" key="2">
    <source>
        <dbReference type="EMBL" id="ANU59290.1"/>
    </source>
</evidence>
<feature type="transmembrane region" description="Helical" evidence="1">
    <location>
        <begin position="103"/>
        <end position="122"/>
    </location>
</feature>
<feature type="transmembrane region" description="Helical" evidence="1">
    <location>
        <begin position="37"/>
        <end position="58"/>
    </location>
</feature>
<feature type="transmembrane region" description="Helical" evidence="1">
    <location>
        <begin position="12"/>
        <end position="31"/>
    </location>
</feature>
<dbReference type="EMBL" id="CP015401">
    <property type="protein sequence ID" value="ANU59290.1"/>
    <property type="molecule type" value="Genomic_DNA"/>
</dbReference>
<protein>
    <submittedName>
        <fullName evidence="2">Uncharacterized protein</fullName>
    </submittedName>
</protein>
<evidence type="ECO:0000313" key="3">
    <source>
        <dbReference type="Proteomes" id="UP000092631"/>
    </source>
</evidence>
<proteinExistence type="predicted"/>
<accession>A0A1C7H6D9</accession>
<keyword evidence="1" id="KW-1133">Transmembrane helix</keyword>
<keyword evidence="1" id="KW-0812">Transmembrane</keyword>
<keyword evidence="3" id="KW-1185">Reference proteome</keyword>
<feature type="transmembrane region" description="Helical" evidence="1">
    <location>
        <begin position="79"/>
        <end position="97"/>
    </location>
</feature>
<name>A0A1C7H6D9_9BACE</name>